<reference evidence="1 2" key="1">
    <citation type="journal article" date="2019" name="Nat. Ecol. Evol.">
        <title>Megaphylogeny resolves global patterns of mushroom evolution.</title>
        <authorList>
            <person name="Varga T."/>
            <person name="Krizsan K."/>
            <person name="Foldi C."/>
            <person name="Dima B."/>
            <person name="Sanchez-Garcia M."/>
            <person name="Sanchez-Ramirez S."/>
            <person name="Szollosi G.J."/>
            <person name="Szarkandi J.G."/>
            <person name="Papp V."/>
            <person name="Albert L."/>
            <person name="Andreopoulos W."/>
            <person name="Angelini C."/>
            <person name="Antonin V."/>
            <person name="Barry K.W."/>
            <person name="Bougher N.L."/>
            <person name="Buchanan P."/>
            <person name="Buyck B."/>
            <person name="Bense V."/>
            <person name="Catcheside P."/>
            <person name="Chovatia M."/>
            <person name="Cooper J."/>
            <person name="Damon W."/>
            <person name="Desjardin D."/>
            <person name="Finy P."/>
            <person name="Geml J."/>
            <person name="Haridas S."/>
            <person name="Hughes K."/>
            <person name="Justo A."/>
            <person name="Karasinski D."/>
            <person name="Kautmanova I."/>
            <person name="Kiss B."/>
            <person name="Kocsube S."/>
            <person name="Kotiranta H."/>
            <person name="LaButti K.M."/>
            <person name="Lechner B.E."/>
            <person name="Liimatainen K."/>
            <person name="Lipzen A."/>
            <person name="Lukacs Z."/>
            <person name="Mihaltcheva S."/>
            <person name="Morgado L.N."/>
            <person name="Niskanen T."/>
            <person name="Noordeloos M.E."/>
            <person name="Ohm R.A."/>
            <person name="Ortiz-Santana B."/>
            <person name="Ovrebo C."/>
            <person name="Racz N."/>
            <person name="Riley R."/>
            <person name="Savchenko A."/>
            <person name="Shiryaev A."/>
            <person name="Soop K."/>
            <person name="Spirin V."/>
            <person name="Szebenyi C."/>
            <person name="Tomsovsky M."/>
            <person name="Tulloss R.E."/>
            <person name="Uehling J."/>
            <person name="Grigoriev I.V."/>
            <person name="Vagvolgyi C."/>
            <person name="Papp T."/>
            <person name="Martin F.M."/>
            <person name="Miettinen O."/>
            <person name="Hibbett D.S."/>
            <person name="Nagy L.G."/>
        </authorList>
    </citation>
    <scope>NUCLEOTIDE SEQUENCE [LARGE SCALE GENOMIC DNA]</scope>
    <source>
        <strain evidence="1 2">NL-1719</strain>
    </source>
</reference>
<evidence type="ECO:0000313" key="1">
    <source>
        <dbReference type="EMBL" id="TFK74808.1"/>
    </source>
</evidence>
<name>A0ACD3B9T4_9AGAR</name>
<keyword evidence="2" id="KW-1185">Reference proteome</keyword>
<proteinExistence type="predicted"/>
<dbReference type="EMBL" id="ML208266">
    <property type="protein sequence ID" value="TFK74808.1"/>
    <property type="molecule type" value="Genomic_DNA"/>
</dbReference>
<organism evidence="1 2">
    <name type="scientific">Pluteus cervinus</name>
    <dbReference type="NCBI Taxonomy" id="181527"/>
    <lineage>
        <taxon>Eukaryota</taxon>
        <taxon>Fungi</taxon>
        <taxon>Dikarya</taxon>
        <taxon>Basidiomycota</taxon>
        <taxon>Agaricomycotina</taxon>
        <taxon>Agaricomycetes</taxon>
        <taxon>Agaricomycetidae</taxon>
        <taxon>Agaricales</taxon>
        <taxon>Pluteineae</taxon>
        <taxon>Pluteaceae</taxon>
        <taxon>Pluteus</taxon>
    </lineage>
</organism>
<sequence length="237" mass="27096">MEGGGANTVTEAQDSEGRRGTRDKMEPIMQRKKALQNMSIGGKPENHTTTYPDANGSSPQLKRDLQDGRPFRKPAAWCWIVPYTNSSPHLSNDPLASTTAEFRGMIDPRTKRRQQVRHTPDITNYVEGYNITEYWFRMEVQDLQVQSKLPYGKSKRTIIESWNSMVAQAQEIQIIKFPAPAPVIVQHNIHIPRVCRVRQGTRPTRRSSSNQLHVSLPAPKYYWRDRPCSCLCTLGYV</sequence>
<protein>
    <submittedName>
        <fullName evidence="1">Uncharacterized protein</fullName>
    </submittedName>
</protein>
<dbReference type="Proteomes" id="UP000308600">
    <property type="component" value="Unassembled WGS sequence"/>
</dbReference>
<evidence type="ECO:0000313" key="2">
    <source>
        <dbReference type="Proteomes" id="UP000308600"/>
    </source>
</evidence>
<gene>
    <name evidence="1" type="ORF">BDN72DRAFT_874963</name>
</gene>
<accession>A0ACD3B9T4</accession>